<name>A0A9Q3H5B3_9BASI</name>
<keyword evidence="3" id="KW-1185">Reference proteome</keyword>
<dbReference type="InterPro" id="IPR036691">
    <property type="entry name" value="Endo/exonu/phosph_ase_sf"/>
</dbReference>
<feature type="domain" description="Endonuclease/exonuclease/phosphatase" evidence="1">
    <location>
        <begin position="151"/>
        <end position="270"/>
    </location>
</feature>
<dbReference type="OrthoDB" id="2717295at2759"/>
<dbReference type="InterPro" id="IPR005135">
    <property type="entry name" value="Endo/exonuclease/phosphatase"/>
</dbReference>
<gene>
    <name evidence="2" type="ORF">O181_032218</name>
</gene>
<dbReference type="GO" id="GO:0003824">
    <property type="term" value="F:catalytic activity"/>
    <property type="evidence" value="ECO:0007669"/>
    <property type="project" value="InterPro"/>
</dbReference>
<dbReference type="SUPFAM" id="SSF56219">
    <property type="entry name" value="DNase I-like"/>
    <property type="match status" value="1"/>
</dbReference>
<evidence type="ECO:0000259" key="1">
    <source>
        <dbReference type="Pfam" id="PF14529"/>
    </source>
</evidence>
<protein>
    <recommendedName>
        <fullName evidence="1">Endonuclease/exonuclease/phosphatase domain-containing protein</fullName>
    </recommendedName>
</protein>
<dbReference type="AlphaFoldDB" id="A0A9Q3H5B3"/>
<sequence>MSPTPHINPPLTQEPSENLLSLPVPKSLSKTFYQEDPPLLNIHDNQFSIFQLNCHNRKDTMLSILNAEQTHLVLLLQEPWVYYDSFLPPPHQEWDLYIPKPNPKTKNDKPRSCIYVKRLIPRHNIMQYPLISNLITAITINFCSISNKSITLLSVYNTPPKFEGLKPLKAWLTDHSLQSLPTIIAIDSNLHHPLWNPPSYCHSHPEAKELLKIMEGKSLYLTSPMCIPAFLSRHGSATTIDHLLENPKARNLITSVHIQLNNHASDHQPVTTNITLNFQQNLSKLSHISMKLSDLNHTKFQEDVLHDLQHIPQTTGNLMVEHVNTLINNLTDIIRVNYFHQGKKININATKHKPLWDEKTLIPLVKGRNKARKWAFIDKKSEAKNCYQACQLAFKTEIKQLKNEHWHKFLAKSSPNHAFQAYKFTKLTKSDNILPLKDNEGNLTLDNKLKAQILFEGTSVIKNLADMSDINASNIDTPSSFPTITMHELSRALEELPKKRHRVLIKSLMSY</sequence>
<dbReference type="EMBL" id="AVOT02011614">
    <property type="protein sequence ID" value="MBW0492503.1"/>
    <property type="molecule type" value="Genomic_DNA"/>
</dbReference>
<dbReference type="Pfam" id="PF14529">
    <property type="entry name" value="Exo_endo_phos_2"/>
    <property type="match status" value="1"/>
</dbReference>
<accession>A0A9Q3H5B3</accession>
<comment type="caution">
    <text evidence="2">The sequence shown here is derived from an EMBL/GenBank/DDBJ whole genome shotgun (WGS) entry which is preliminary data.</text>
</comment>
<dbReference type="Proteomes" id="UP000765509">
    <property type="component" value="Unassembled WGS sequence"/>
</dbReference>
<evidence type="ECO:0000313" key="2">
    <source>
        <dbReference type="EMBL" id="MBW0492503.1"/>
    </source>
</evidence>
<evidence type="ECO:0000313" key="3">
    <source>
        <dbReference type="Proteomes" id="UP000765509"/>
    </source>
</evidence>
<reference evidence="2" key="1">
    <citation type="submission" date="2021-03" db="EMBL/GenBank/DDBJ databases">
        <title>Draft genome sequence of rust myrtle Austropuccinia psidii MF-1, a brazilian biotype.</title>
        <authorList>
            <person name="Quecine M.C."/>
            <person name="Pachon D.M.R."/>
            <person name="Bonatelli M.L."/>
            <person name="Correr F.H."/>
            <person name="Franceschini L.M."/>
            <person name="Leite T.F."/>
            <person name="Margarido G.R.A."/>
            <person name="Almeida C.A."/>
            <person name="Ferrarezi J.A."/>
            <person name="Labate C.A."/>
        </authorList>
    </citation>
    <scope>NUCLEOTIDE SEQUENCE</scope>
    <source>
        <strain evidence="2">MF-1</strain>
    </source>
</reference>
<dbReference type="Gene3D" id="3.60.10.10">
    <property type="entry name" value="Endonuclease/exonuclease/phosphatase"/>
    <property type="match status" value="1"/>
</dbReference>
<proteinExistence type="predicted"/>
<organism evidence="2 3">
    <name type="scientific">Austropuccinia psidii MF-1</name>
    <dbReference type="NCBI Taxonomy" id="1389203"/>
    <lineage>
        <taxon>Eukaryota</taxon>
        <taxon>Fungi</taxon>
        <taxon>Dikarya</taxon>
        <taxon>Basidiomycota</taxon>
        <taxon>Pucciniomycotina</taxon>
        <taxon>Pucciniomycetes</taxon>
        <taxon>Pucciniales</taxon>
        <taxon>Sphaerophragmiaceae</taxon>
        <taxon>Austropuccinia</taxon>
    </lineage>
</organism>